<dbReference type="InterPro" id="IPR001680">
    <property type="entry name" value="WD40_rpt"/>
</dbReference>
<dbReference type="OrthoDB" id="10255630at2759"/>
<feature type="compositionally biased region" description="Basic and acidic residues" evidence="2">
    <location>
        <begin position="7"/>
        <end position="21"/>
    </location>
</feature>
<organism evidence="3">
    <name type="scientific">Fonticula alba</name>
    <name type="common">Slime mold</name>
    <dbReference type="NCBI Taxonomy" id="691883"/>
    <lineage>
        <taxon>Eukaryota</taxon>
        <taxon>Rotosphaerida</taxon>
        <taxon>Fonticulaceae</taxon>
        <taxon>Fonticula</taxon>
    </lineage>
</organism>
<keyword evidence="1" id="KW-0853">WD repeat</keyword>
<name>A0A058ZC07_FONAL</name>
<dbReference type="EMBL" id="KB932203">
    <property type="protein sequence ID" value="KCV71461.1"/>
    <property type="molecule type" value="Genomic_DNA"/>
</dbReference>
<reference evidence="3" key="1">
    <citation type="submission" date="2013-04" db="EMBL/GenBank/DDBJ databases">
        <title>The Genome Sequence of Fonticula alba ATCC 38817.</title>
        <authorList>
            <consortium name="The Broad Institute Genomics Platform"/>
            <person name="Russ C."/>
            <person name="Cuomo C."/>
            <person name="Burger G."/>
            <person name="Gray M.W."/>
            <person name="Holland P.W.H."/>
            <person name="King N."/>
            <person name="Lang F.B.F."/>
            <person name="Roger A.J."/>
            <person name="Ruiz-Trillo I."/>
            <person name="Brown M."/>
            <person name="Walker B."/>
            <person name="Young S."/>
            <person name="Zeng Q."/>
            <person name="Gargeya S."/>
            <person name="Fitzgerald M."/>
            <person name="Haas B."/>
            <person name="Abouelleil A."/>
            <person name="Allen A.W."/>
            <person name="Alvarado L."/>
            <person name="Arachchi H.M."/>
            <person name="Berlin A.M."/>
            <person name="Chapman S.B."/>
            <person name="Gainer-Dewar J."/>
            <person name="Goldberg J."/>
            <person name="Griggs A."/>
            <person name="Gujja S."/>
            <person name="Hansen M."/>
            <person name="Howarth C."/>
            <person name="Imamovic A."/>
            <person name="Ireland A."/>
            <person name="Larimer J."/>
            <person name="McCowan C."/>
            <person name="Murphy C."/>
            <person name="Pearson M."/>
            <person name="Poon T.W."/>
            <person name="Priest M."/>
            <person name="Roberts A."/>
            <person name="Saif S."/>
            <person name="Shea T."/>
            <person name="Sisk P."/>
            <person name="Sykes S."/>
            <person name="Wortman J."/>
            <person name="Nusbaum C."/>
            <person name="Birren B."/>
        </authorList>
    </citation>
    <scope>NUCLEOTIDE SEQUENCE [LARGE SCALE GENOMIC DNA]</scope>
    <source>
        <strain evidence="3">ATCC 38817</strain>
    </source>
</reference>
<dbReference type="PANTHER" id="PTHR19879:SF9">
    <property type="entry name" value="TRANSCRIPTION INITIATION FACTOR TFIID SUBUNIT 5"/>
    <property type="match status" value="1"/>
</dbReference>
<evidence type="ECO:0000313" key="3">
    <source>
        <dbReference type="EMBL" id="KCV71461.1"/>
    </source>
</evidence>
<dbReference type="Proteomes" id="UP000030693">
    <property type="component" value="Unassembled WGS sequence"/>
</dbReference>
<dbReference type="InterPro" id="IPR036322">
    <property type="entry name" value="WD40_repeat_dom_sf"/>
</dbReference>
<dbReference type="GeneID" id="20527132"/>
<dbReference type="InterPro" id="IPR015943">
    <property type="entry name" value="WD40/YVTN_repeat-like_dom_sf"/>
</dbReference>
<protein>
    <submittedName>
        <fullName evidence="3">Uncharacterized protein</fullName>
    </submittedName>
</protein>
<accession>A0A058ZC07</accession>
<dbReference type="STRING" id="691883.A0A058ZC07"/>
<proteinExistence type="predicted"/>
<dbReference type="Pfam" id="PF00400">
    <property type="entry name" value="WD40"/>
    <property type="match status" value="1"/>
</dbReference>
<dbReference type="SUPFAM" id="SSF50978">
    <property type="entry name" value="WD40 repeat-like"/>
    <property type="match status" value="1"/>
</dbReference>
<evidence type="ECO:0000256" key="1">
    <source>
        <dbReference type="PROSITE-ProRule" id="PRU00221"/>
    </source>
</evidence>
<evidence type="ECO:0000256" key="2">
    <source>
        <dbReference type="SAM" id="MobiDB-lite"/>
    </source>
</evidence>
<gene>
    <name evidence="3" type="ORF">H696_02407</name>
</gene>
<dbReference type="PROSITE" id="PS50082">
    <property type="entry name" value="WD_REPEATS_2"/>
    <property type="match status" value="1"/>
</dbReference>
<sequence length="106" mass="11359">MFPRPRSPQDHNQTHLLDDPPLRPIPNSIRTTSTRASASLKTCKFVGELGTSVATGSSDGTIGLWHTDTLRPIAQLTGHTSRVWDLCSTRDGVALASCSSDGTVKT</sequence>
<evidence type="ECO:0000313" key="4">
    <source>
        <dbReference type="Proteomes" id="UP000030693"/>
    </source>
</evidence>
<dbReference type="Gene3D" id="2.130.10.10">
    <property type="entry name" value="YVTN repeat-like/Quinoprotein amine dehydrogenase"/>
    <property type="match status" value="1"/>
</dbReference>
<dbReference type="PROSITE" id="PS50294">
    <property type="entry name" value="WD_REPEATS_REGION"/>
    <property type="match status" value="1"/>
</dbReference>
<feature type="repeat" description="WD" evidence="1">
    <location>
        <begin position="76"/>
        <end position="106"/>
    </location>
</feature>
<keyword evidence="4" id="KW-1185">Reference proteome</keyword>
<dbReference type="RefSeq" id="XP_009494584.1">
    <property type="nucleotide sequence ID" value="XM_009496309.1"/>
</dbReference>
<dbReference type="PANTHER" id="PTHR19879">
    <property type="entry name" value="TRANSCRIPTION INITIATION FACTOR TFIID"/>
    <property type="match status" value="1"/>
</dbReference>
<feature type="region of interest" description="Disordered" evidence="2">
    <location>
        <begin position="1"/>
        <end position="33"/>
    </location>
</feature>
<dbReference type="AlphaFoldDB" id="A0A058ZC07"/>
<dbReference type="SMART" id="SM00320">
    <property type="entry name" value="WD40"/>
    <property type="match status" value="2"/>
</dbReference>